<dbReference type="EMBL" id="VJOY01000022">
    <property type="protein sequence ID" value="TRX72998.1"/>
    <property type="molecule type" value="Genomic_DNA"/>
</dbReference>
<dbReference type="OrthoDB" id="5293276at2"/>
<keyword evidence="3 5" id="KW-1133">Transmembrane helix</keyword>
<dbReference type="PANTHER" id="PTHR43847:SF1">
    <property type="entry name" value="BLL3993 PROTEIN"/>
    <property type="match status" value="1"/>
</dbReference>
<keyword evidence="7" id="KW-1185">Reference proteome</keyword>
<evidence type="ECO:0000256" key="1">
    <source>
        <dbReference type="ARBA" id="ARBA00004141"/>
    </source>
</evidence>
<evidence type="ECO:0000256" key="3">
    <source>
        <dbReference type="ARBA" id="ARBA00022989"/>
    </source>
</evidence>
<proteinExistence type="predicted"/>
<gene>
    <name evidence="6" type="ORF">FM069_19955</name>
</gene>
<feature type="transmembrane region" description="Helical" evidence="5">
    <location>
        <begin position="33"/>
        <end position="52"/>
    </location>
</feature>
<keyword evidence="6" id="KW-0808">Transferase</keyword>
<dbReference type="InterPro" id="IPR007269">
    <property type="entry name" value="ICMT_MeTrfase"/>
</dbReference>
<evidence type="ECO:0000313" key="7">
    <source>
        <dbReference type="Proteomes" id="UP000315235"/>
    </source>
</evidence>
<dbReference type="GO" id="GO:0032259">
    <property type="term" value="P:methylation"/>
    <property type="evidence" value="ECO:0007669"/>
    <property type="project" value="UniProtKB-KW"/>
</dbReference>
<feature type="transmembrane region" description="Helical" evidence="5">
    <location>
        <begin position="163"/>
        <end position="186"/>
    </location>
</feature>
<dbReference type="Gene3D" id="1.20.120.1630">
    <property type="match status" value="1"/>
</dbReference>
<evidence type="ECO:0000313" key="6">
    <source>
        <dbReference type="EMBL" id="TRX72998.1"/>
    </source>
</evidence>
<dbReference type="Proteomes" id="UP000315235">
    <property type="component" value="Unassembled WGS sequence"/>
</dbReference>
<dbReference type="GO" id="GO:0016020">
    <property type="term" value="C:membrane"/>
    <property type="evidence" value="ECO:0007669"/>
    <property type="project" value="UniProtKB-SubCell"/>
</dbReference>
<keyword evidence="2 5" id="KW-0812">Transmembrane</keyword>
<name>A0A553GU11_9PSED</name>
<keyword evidence="4 5" id="KW-0472">Membrane</keyword>
<evidence type="ECO:0000256" key="4">
    <source>
        <dbReference type="ARBA" id="ARBA00023136"/>
    </source>
</evidence>
<dbReference type="InterPro" id="IPR052527">
    <property type="entry name" value="Metal_cation-efflux_comp"/>
</dbReference>
<dbReference type="Pfam" id="PF04140">
    <property type="entry name" value="ICMT"/>
    <property type="match status" value="1"/>
</dbReference>
<dbReference type="RefSeq" id="WP_143490164.1">
    <property type="nucleotide sequence ID" value="NZ_VJOY01000022.1"/>
</dbReference>
<feature type="transmembrane region" description="Helical" evidence="5">
    <location>
        <begin position="98"/>
        <end position="117"/>
    </location>
</feature>
<comment type="subcellular location">
    <subcellularLocation>
        <location evidence="1">Membrane</location>
        <topology evidence="1">Multi-pass membrane protein</topology>
    </subcellularLocation>
</comment>
<organism evidence="6 7">
    <name type="scientific">Pseudomonas mangiferae</name>
    <dbReference type="NCBI Taxonomy" id="2593654"/>
    <lineage>
        <taxon>Bacteria</taxon>
        <taxon>Pseudomonadati</taxon>
        <taxon>Pseudomonadota</taxon>
        <taxon>Gammaproteobacteria</taxon>
        <taxon>Pseudomonadales</taxon>
        <taxon>Pseudomonadaceae</taxon>
        <taxon>Pseudomonas</taxon>
    </lineage>
</organism>
<dbReference type="PANTHER" id="PTHR43847">
    <property type="entry name" value="BLL3993 PROTEIN"/>
    <property type="match status" value="1"/>
</dbReference>
<protein>
    <submittedName>
        <fullName evidence="6">Isoprenylcysteine carboxylmethyltransferase family protein</fullName>
    </submittedName>
</protein>
<feature type="transmembrane region" description="Helical" evidence="5">
    <location>
        <begin position="73"/>
        <end position="92"/>
    </location>
</feature>
<evidence type="ECO:0000256" key="5">
    <source>
        <dbReference type="SAM" id="Phobius"/>
    </source>
</evidence>
<reference evidence="6 7" key="1">
    <citation type="submission" date="2019-07" db="EMBL/GenBank/DDBJ databases">
        <title>Pseudomonas mangiferae sp. nov., isolated from bark of mango tree in Thailand.</title>
        <authorList>
            <person name="Srisuk N."/>
            <person name="Anurat P."/>
        </authorList>
    </citation>
    <scope>NUCLEOTIDE SEQUENCE [LARGE SCALE GENOMIC DNA]</scope>
    <source>
        <strain evidence="6 7">DMKU_BBB3-04</strain>
    </source>
</reference>
<dbReference type="AlphaFoldDB" id="A0A553GU11"/>
<keyword evidence="6" id="KW-0489">Methyltransferase</keyword>
<dbReference type="GO" id="GO:0004671">
    <property type="term" value="F:protein C-terminal S-isoprenylcysteine carboxyl O-methyltransferase activity"/>
    <property type="evidence" value="ECO:0007669"/>
    <property type="project" value="InterPro"/>
</dbReference>
<comment type="caution">
    <text evidence="6">The sequence shown here is derived from an EMBL/GenBank/DDBJ whole genome shotgun (WGS) entry which is preliminary data.</text>
</comment>
<evidence type="ECO:0000256" key="2">
    <source>
        <dbReference type="ARBA" id="ARBA00022692"/>
    </source>
</evidence>
<accession>A0A553GU11</accession>
<sequence length="217" mass="24420">MNAVLRRFPALLLPIGLLALAFAFWREWTLRAHVPHAVAALLIAVHLLWIFLELKITLRTSQEESGAADRGTLQFYGLARVITIAAALYGAPLPWAAWQPWLLLPIALFLLGIVFRLQAIKTLGDFYSHQVRVIDGHQVVQDGPYRWVRHPAYSGMLLAELGFVLYFANLPGLLGFCCLLLPSIILRIRVEERALSATVSGYSRYAEDHKRIIPGVW</sequence>